<dbReference type="GO" id="GO:0016491">
    <property type="term" value="F:oxidoreductase activity"/>
    <property type="evidence" value="ECO:0007669"/>
    <property type="project" value="UniProtKB-KW"/>
</dbReference>
<proteinExistence type="inferred from homology"/>
<evidence type="ECO:0000313" key="4">
    <source>
        <dbReference type="Proteomes" id="UP000192578"/>
    </source>
</evidence>
<organism evidence="3 4">
    <name type="scientific">Hypsibius exemplaris</name>
    <name type="common">Freshwater tardigrade</name>
    <dbReference type="NCBI Taxonomy" id="2072580"/>
    <lineage>
        <taxon>Eukaryota</taxon>
        <taxon>Metazoa</taxon>
        <taxon>Ecdysozoa</taxon>
        <taxon>Tardigrada</taxon>
        <taxon>Eutardigrada</taxon>
        <taxon>Parachela</taxon>
        <taxon>Hypsibioidea</taxon>
        <taxon>Hypsibiidae</taxon>
        <taxon>Hypsibius</taxon>
    </lineage>
</organism>
<dbReference type="Proteomes" id="UP000192578">
    <property type="component" value="Unassembled WGS sequence"/>
</dbReference>
<dbReference type="Pfam" id="PF00106">
    <property type="entry name" value="adh_short"/>
    <property type="match status" value="1"/>
</dbReference>
<gene>
    <name evidence="3" type="ORF">BV898_14403</name>
</gene>
<comment type="similarity">
    <text evidence="1">Belongs to the short-chain dehydrogenases/reductases (SDR) family.</text>
</comment>
<comment type="caution">
    <text evidence="3">The sequence shown here is derived from an EMBL/GenBank/DDBJ whole genome shotgun (WGS) entry which is preliminary data.</text>
</comment>
<name>A0A9X6RJE1_HYPEX</name>
<protein>
    <recommendedName>
        <fullName evidence="5">Dehydrogenase/reductase SDR family member 11</fullName>
    </recommendedName>
</protein>
<reference evidence="4" key="1">
    <citation type="submission" date="2017-01" db="EMBL/GenBank/DDBJ databases">
        <title>Comparative genomics of anhydrobiosis in the tardigrade Hypsibius dujardini.</title>
        <authorList>
            <person name="Yoshida Y."/>
            <person name="Koutsovoulos G."/>
            <person name="Laetsch D."/>
            <person name="Stevens L."/>
            <person name="Kumar S."/>
            <person name="Horikawa D."/>
            <person name="Ishino K."/>
            <person name="Komine S."/>
            <person name="Tomita M."/>
            <person name="Blaxter M."/>
            <person name="Arakawa K."/>
        </authorList>
    </citation>
    <scope>NUCLEOTIDE SEQUENCE [LARGE SCALE GENOMIC DNA]</scope>
    <source>
        <strain evidence="4">Z151</strain>
    </source>
</reference>
<evidence type="ECO:0000256" key="2">
    <source>
        <dbReference type="ARBA" id="ARBA00023002"/>
    </source>
</evidence>
<dbReference type="SUPFAM" id="SSF51735">
    <property type="entry name" value="NAD(P)-binding Rossmann-fold domains"/>
    <property type="match status" value="1"/>
</dbReference>
<accession>A0A9X6RJE1</accession>
<dbReference type="OrthoDB" id="8947933at2759"/>
<sequence>MDRWRGKTALVTGASAGIGYTITVGLLEAGVNVIGCARNIASLETLQSESTANSATLTSIKCDLVKEEEILSLFKEIETNLAMSIFW</sequence>
<evidence type="ECO:0000313" key="3">
    <source>
        <dbReference type="EMBL" id="OWA49866.1"/>
    </source>
</evidence>
<dbReference type="PANTHER" id="PTHR43115">
    <property type="entry name" value="DEHYDROGENASE/REDUCTASE SDR FAMILY MEMBER 11"/>
    <property type="match status" value="1"/>
</dbReference>
<dbReference type="Gene3D" id="3.40.50.720">
    <property type="entry name" value="NAD(P)-binding Rossmann-like Domain"/>
    <property type="match status" value="1"/>
</dbReference>
<dbReference type="EMBL" id="MTYJ01000175">
    <property type="protein sequence ID" value="OWA49866.1"/>
    <property type="molecule type" value="Genomic_DNA"/>
</dbReference>
<dbReference type="InterPro" id="IPR036291">
    <property type="entry name" value="NAD(P)-bd_dom_sf"/>
</dbReference>
<dbReference type="AlphaFoldDB" id="A0A9X6RJE1"/>
<evidence type="ECO:0008006" key="5">
    <source>
        <dbReference type="Google" id="ProtNLM"/>
    </source>
</evidence>
<dbReference type="PANTHER" id="PTHR43115:SF4">
    <property type="entry name" value="DEHYDROGENASE_REDUCTASE SDR FAMILY MEMBER 11"/>
    <property type="match status" value="1"/>
</dbReference>
<keyword evidence="4" id="KW-1185">Reference proteome</keyword>
<keyword evidence="2" id="KW-0560">Oxidoreductase</keyword>
<dbReference type="InterPro" id="IPR002347">
    <property type="entry name" value="SDR_fam"/>
</dbReference>
<evidence type="ECO:0000256" key="1">
    <source>
        <dbReference type="ARBA" id="ARBA00006484"/>
    </source>
</evidence>